<dbReference type="PRINTS" id="PR00228">
    <property type="entry name" value="GEMCOATCLVL1"/>
</dbReference>
<evidence type="ECO:0000313" key="1">
    <source>
        <dbReference type="EMBL" id="KAH6653156.1"/>
    </source>
</evidence>
<comment type="caution">
    <text evidence="1">The sequence shown here is derived from an EMBL/GenBank/DDBJ whole genome shotgun (WGS) entry which is preliminary data.</text>
</comment>
<evidence type="ECO:0008006" key="3">
    <source>
        <dbReference type="Google" id="ProtNLM"/>
    </source>
</evidence>
<dbReference type="OrthoDB" id="5242237at2759"/>
<dbReference type="GeneID" id="70131944"/>
<gene>
    <name evidence="1" type="ORF">BKA67DRAFT_568729</name>
</gene>
<proteinExistence type="predicted"/>
<sequence length="391" mass="45351">MLVKMEDFTDISTGFDPLCKEDVVDGEDKKEKEDVQDVQTDAVKAPSTQALDDAEHNDHKEFYEYLRVHLEAQMPPVSGDGSERDKVEIFGAKELHEDGNPHYHVLIRFEHRVHWVDTYSRLAVPFVEDGVKKLVSTSIRVGHPRKGQRQNFYMNSVCAYILKGTGLGTDWVFGHRIKELPGAGEARRHRENEVARRALKLKSRLETRLFLEQEEPAKCVWNRINMERLLLTKEPEARARYTVDYVQAPYYPTKTMMKWMQQNFAKDKPKGRPTCLVLIGNSRLGKTDWAMSIGNPIMMVNSMVFDEMTTHCSHIVLNDMDFRSFKEWREFMGCQMKVTITGKYREEKLLDWGKPAIFTATMDNNPLTIPRVADYFRQSGGVVEYLTERLF</sequence>
<dbReference type="EMBL" id="JAGPXC010000005">
    <property type="protein sequence ID" value="KAH6653156.1"/>
    <property type="molecule type" value="Genomic_DNA"/>
</dbReference>
<dbReference type="AlphaFoldDB" id="A0A9P8UJ68"/>
<protein>
    <recommendedName>
        <fullName evidence="3">Replication-associated protein</fullName>
    </recommendedName>
</protein>
<dbReference type="RefSeq" id="XP_045957433.1">
    <property type="nucleotide sequence ID" value="XM_046103052.1"/>
</dbReference>
<dbReference type="InterPro" id="IPR001301">
    <property type="entry name" value="Gemini_AL1_CLV"/>
</dbReference>
<evidence type="ECO:0000313" key="2">
    <source>
        <dbReference type="Proteomes" id="UP000758603"/>
    </source>
</evidence>
<dbReference type="SUPFAM" id="SSF55464">
    <property type="entry name" value="Origin of replication-binding domain, RBD-like"/>
    <property type="match status" value="1"/>
</dbReference>
<organism evidence="1 2">
    <name type="scientific">Truncatella angustata</name>
    <dbReference type="NCBI Taxonomy" id="152316"/>
    <lineage>
        <taxon>Eukaryota</taxon>
        <taxon>Fungi</taxon>
        <taxon>Dikarya</taxon>
        <taxon>Ascomycota</taxon>
        <taxon>Pezizomycotina</taxon>
        <taxon>Sordariomycetes</taxon>
        <taxon>Xylariomycetidae</taxon>
        <taxon>Amphisphaeriales</taxon>
        <taxon>Sporocadaceae</taxon>
        <taxon>Truncatella</taxon>
    </lineage>
</organism>
<name>A0A9P8UJ68_9PEZI</name>
<dbReference type="GO" id="GO:0005198">
    <property type="term" value="F:structural molecule activity"/>
    <property type="evidence" value="ECO:0007669"/>
    <property type="project" value="InterPro"/>
</dbReference>
<dbReference type="Proteomes" id="UP000758603">
    <property type="component" value="Unassembled WGS sequence"/>
</dbReference>
<dbReference type="Gene3D" id="3.40.1310.20">
    <property type="match status" value="1"/>
</dbReference>
<keyword evidence="2" id="KW-1185">Reference proteome</keyword>
<reference evidence="1" key="1">
    <citation type="journal article" date="2021" name="Nat. Commun.">
        <title>Genetic determinants of endophytism in the Arabidopsis root mycobiome.</title>
        <authorList>
            <person name="Mesny F."/>
            <person name="Miyauchi S."/>
            <person name="Thiergart T."/>
            <person name="Pickel B."/>
            <person name="Atanasova L."/>
            <person name="Karlsson M."/>
            <person name="Huettel B."/>
            <person name="Barry K.W."/>
            <person name="Haridas S."/>
            <person name="Chen C."/>
            <person name="Bauer D."/>
            <person name="Andreopoulos W."/>
            <person name="Pangilinan J."/>
            <person name="LaButti K."/>
            <person name="Riley R."/>
            <person name="Lipzen A."/>
            <person name="Clum A."/>
            <person name="Drula E."/>
            <person name="Henrissat B."/>
            <person name="Kohler A."/>
            <person name="Grigoriev I.V."/>
            <person name="Martin F.M."/>
            <person name="Hacquard S."/>
        </authorList>
    </citation>
    <scope>NUCLEOTIDE SEQUENCE</scope>
    <source>
        <strain evidence="1">MPI-SDFR-AT-0073</strain>
    </source>
</reference>
<accession>A0A9P8UJ68</accession>